<dbReference type="AlphaFoldDB" id="A0AAV2TBH2"/>
<reference evidence="2" key="1">
    <citation type="submission" date="2024-06" db="EMBL/GenBank/DDBJ databases">
        <authorList>
            <person name="Liu X."/>
            <person name="Lenzi L."/>
            <person name="Haldenby T S."/>
            <person name="Uol C."/>
        </authorList>
    </citation>
    <scope>NUCLEOTIDE SEQUENCE</scope>
</reference>
<comment type="caution">
    <text evidence="2">The sequence shown here is derived from an EMBL/GenBank/DDBJ whole genome shotgun (WGS) entry which is preliminary data.</text>
</comment>
<sequence>MGNPGNDGQSTTESTCDRNNMRINNVGASIQMRRMRFRKRIQAKNGIIKQILESRMKTKKMEGKPADAKSWLRQIKRDMDELHISDIEKWGGSKPTYDSDYRSRLVGERNRNIKYLNDHCERMFAAVNEMNRREERPYSRKEQSKIDQE</sequence>
<name>A0AAV2TBH2_CALDB</name>
<evidence type="ECO:0000313" key="3">
    <source>
        <dbReference type="Proteomes" id="UP001497525"/>
    </source>
</evidence>
<gene>
    <name evidence="2" type="ORF">CDAUBV1_LOCUS7018</name>
</gene>
<evidence type="ECO:0000256" key="1">
    <source>
        <dbReference type="SAM" id="MobiDB-lite"/>
    </source>
</evidence>
<feature type="region of interest" description="Disordered" evidence="1">
    <location>
        <begin position="128"/>
        <end position="149"/>
    </location>
</feature>
<proteinExistence type="predicted"/>
<accession>A0AAV2TBH2</accession>
<dbReference type="EMBL" id="CAXLJL010000157">
    <property type="protein sequence ID" value="CAL5133773.1"/>
    <property type="molecule type" value="Genomic_DNA"/>
</dbReference>
<protein>
    <submittedName>
        <fullName evidence="2">Uncharacterized protein</fullName>
    </submittedName>
</protein>
<evidence type="ECO:0000313" key="2">
    <source>
        <dbReference type="EMBL" id="CAL5133773.1"/>
    </source>
</evidence>
<dbReference type="Proteomes" id="UP001497525">
    <property type="component" value="Unassembled WGS sequence"/>
</dbReference>
<feature type="compositionally biased region" description="Basic and acidic residues" evidence="1">
    <location>
        <begin position="130"/>
        <end position="149"/>
    </location>
</feature>
<organism evidence="2 3">
    <name type="scientific">Calicophoron daubneyi</name>
    <name type="common">Rumen fluke</name>
    <name type="synonym">Paramphistomum daubneyi</name>
    <dbReference type="NCBI Taxonomy" id="300641"/>
    <lineage>
        <taxon>Eukaryota</taxon>
        <taxon>Metazoa</taxon>
        <taxon>Spiralia</taxon>
        <taxon>Lophotrochozoa</taxon>
        <taxon>Platyhelminthes</taxon>
        <taxon>Trematoda</taxon>
        <taxon>Digenea</taxon>
        <taxon>Plagiorchiida</taxon>
        <taxon>Pronocephalata</taxon>
        <taxon>Paramphistomoidea</taxon>
        <taxon>Paramphistomidae</taxon>
        <taxon>Calicophoron</taxon>
    </lineage>
</organism>